<comment type="caution">
    <text evidence="2">The sequence shown here is derived from an EMBL/GenBank/DDBJ whole genome shotgun (WGS) entry which is preliminary data.</text>
</comment>
<dbReference type="PROSITE" id="PS51489">
    <property type="entry name" value="BUB1_N"/>
    <property type="match status" value="1"/>
</dbReference>
<dbReference type="GO" id="GO:0051754">
    <property type="term" value="P:meiotic sister chromatid cohesion, centromeric"/>
    <property type="evidence" value="ECO:0007669"/>
    <property type="project" value="TreeGrafter"/>
</dbReference>
<evidence type="ECO:0000313" key="3">
    <source>
        <dbReference type="Proteomes" id="UP000807504"/>
    </source>
</evidence>
<dbReference type="GO" id="GO:0032991">
    <property type="term" value="C:protein-containing complex"/>
    <property type="evidence" value="ECO:0007669"/>
    <property type="project" value="UniProtKB-ARBA"/>
</dbReference>
<dbReference type="Gene3D" id="1.25.40.430">
    <property type="match status" value="1"/>
</dbReference>
<dbReference type="GO" id="GO:0004672">
    <property type="term" value="F:protein kinase activity"/>
    <property type="evidence" value="ECO:0007669"/>
    <property type="project" value="TreeGrafter"/>
</dbReference>
<reference evidence="2" key="1">
    <citation type="journal article" date="2020" name="bioRxiv">
        <title>Chromosome-level reference genome of the European wasp spider Argiope bruennichi: a resource for studies on range expansion and evolutionary adaptation.</title>
        <authorList>
            <person name="Sheffer M.M."/>
            <person name="Hoppe A."/>
            <person name="Krehenwinkel H."/>
            <person name="Uhl G."/>
            <person name="Kuss A.W."/>
            <person name="Jensen L."/>
            <person name="Jensen C."/>
            <person name="Gillespie R.G."/>
            <person name="Hoff K.J."/>
            <person name="Prost S."/>
        </authorList>
    </citation>
    <scope>NUCLEOTIDE SEQUENCE</scope>
</reference>
<organism evidence="2 3">
    <name type="scientific">Argiope bruennichi</name>
    <name type="common">Wasp spider</name>
    <name type="synonym">Aranea bruennichi</name>
    <dbReference type="NCBI Taxonomy" id="94029"/>
    <lineage>
        <taxon>Eukaryota</taxon>
        <taxon>Metazoa</taxon>
        <taxon>Ecdysozoa</taxon>
        <taxon>Arthropoda</taxon>
        <taxon>Chelicerata</taxon>
        <taxon>Arachnida</taxon>
        <taxon>Araneae</taxon>
        <taxon>Araneomorphae</taxon>
        <taxon>Entelegynae</taxon>
        <taxon>Araneoidea</taxon>
        <taxon>Araneidae</taxon>
        <taxon>Argiope</taxon>
    </lineage>
</organism>
<dbReference type="GO" id="GO:0005634">
    <property type="term" value="C:nucleus"/>
    <property type="evidence" value="ECO:0007669"/>
    <property type="project" value="TreeGrafter"/>
</dbReference>
<evidence type="ECO:0000313" key="2">
    <source>
        <dbReference type="EMBL" id="KAF8791888.1"/>
    </source>
</evidence>
<feature type="domain" description="BUB1 N-terminal" evidence="1">
    <location>
        <begin position="1"/>
        <end position="79"/>
    </location>
</feature>
<reference evidence="2" key="2">
    <citation type="submission" date="2020-06" db="EMBL/GenBank/DDBJ databases">
        <authorList>
            <person name="Sheffer M."/>
        </authorList>
    </citation>
    <scope>NUCLEOTIDE SEQUENCE</scope>
</reference>
<dbReference type="EMBL" id="JABXBU010000003">
    <property type="protein sequence ID" value="KAF8791888.1"/>
    <property type="molecule type" value="Genomic_DNA"/>
</dbReference>
<dbReference type="InterPro" id="IPR013212">
    <property type="entry name" value="Mad3/Bub1_I"/>
</dbReference>
<protein>
    <submittedName>
        <fullName evidence="2">Mitotic checkpoint serine/threonine-protein like</fullName>
    </submittedName>
</protein>
<dbReference type="InterPro" id="IPR015661">
    <property type="entry name" value="Bub1/Mad3"/>
</dbReference>
<keyword evidence="3" id="KW-1185">Reference proteome</keyword>
<dbReference type="PANTHER" id="PTHR14030:SF4">
    <property type="entry name" value="BUB1 KINASE, ISOFORM A-RELATED"/>
    <property type="match status" value="1"/>
</dbReference>
<dbReference type="Proteomes" id="UP000807504">
    <property type="component" value="Unassembled WGS sequence"/>
</dbReference>
<dbReference type="GO" id="GO:0007094">
    <property type="term" value="P:mitotic spindle assembly checkpoint signaling"/>
    <property type="evidence" value="ECO:0007669"/>
    <property type="project" value="InterPro"/>
</dbReference>
<dbReference type="PANTHER" id="PTHR14030">
    <property type="entry name" value="MITOTIC CHECKPOINT SERINE/THREONINE-PROTEIN KINASE BUB1"/>
    <property type="match status" value="1"/>
</dbReference>
<name>A0A8T0FNZ1_ARGBR</name>
<evidence type="ECO:0000259" key="1">
    <source>
        <dbReference type="PROSITE" id="PS51489"/>
    </source>
</evidence>
<sequence length="191" mass="21623">MFSHKIGCKSAVFFTAWSWELESQGSISKADQVLNEGIRRKAEPFEKLKSYRSEFEMRVAAKVMENSEQVQNSEEPSRSAFAVLKPVKKKNVAPVVRVGDRVMDPNKVNMTIGRQQPLPKSNLPSGKVPFKIYSGENIQPSLPVQSENLAPFVLHSENSKENEKKPSKWNKVKLKQMPAASRAVQECYSWI</sequence>
<gene>
    <name evidence="2" type="ORF">HNY73_003555</name>
</gene>
<accession>A0A8T0FNZ1</accession>
<dbReference type="AlphaFoldDB" id="A0A8T0FNZ1"/>
<proteinExistence type="predicted"/>